<name>A0A2M8F3K0_9BACT</name>
<dbReference type="EMBL" id="PFSC01000024">
    <property type="protein sequence ID" value="PJC33855.1"/>
    <property type="molecule type" value="Genomic_DNA"/>
</dbReference>
<dbReference type="InterPro" id="IPR001405">
    <property type="entry name" value="UPF0758"/>
</dbReference>
<evidence type="ECO:0000256" key="6">
    <source>
        <dbReference type="RuleBase" id="RU003797"/>
    </source>
</evidence>
<evidence type="ECO:0000256" key="5">
    <source>
        <dbReference type="ARBA" id="ARBA00023049"/>
    </source>
</evidence>
<organism evidence="8 9">
    <name type="scientific">Candidatus Roizmanbacteria bacterium CG_4_9_14_0_2_um_filter_39_13</name>
    <dbReference type="NCBI Taxonomy" id="1974839"/>
    <lineage>
        <taxon>Bacteria</taxon>
        <taxon>Candidatus Roizmaniibacteriota</taxon>
    </lineage>
</organism>
<keyword evidence="5" id="KW-0482">Metalloprotease</keyword>
<dbReference type="NCBIfam" id="TIGR00608">
    <property type="entry name" value="radc"/>
    <property type="match status" value="1"/>
</dbReference>
<reference evidence="9" key="1">
    <citation type="submission" date="2017-09" db="EMBL/GenBank/DDBJ databases">
        <title>Depth-based differentiation of microbial function through sediment-hosted aquifers and enrichment of novel symbionts in the deep terrestrial subsurface.</title>
        <authorList>
            <person name="Probst A.J."/>
            <person name="Ladd B."/>
            <person name="Jarett J.K."/>
            <person name="Geller-Mcgrath D.E."/>
            <person name="Sieber C.M.K."/>
            <person name="Emerson J.B."/>
            <person name="Anantharaman K."/>
            <person name="Thomas B.C."/>
            <person name="Malmstrom R."/>
            <person name="Stieglmeier M."/>
            <person name="Klingl A."/>
            <person name="Woyke T."/>
            <person name="Ryan C.M."/>
            <person name="Banfield J.F."/>
        </authorList>
    </citation>
    <scope>NUCLEOTIDE SEQUENCE [LARGE SCALE GENOMIC DNA]</scope>
</reference>
<dbReference type="PROSITE" id="PS50249">
    <property type="entry name" value="MPN"/>
    <property type="match status" value="1"/>
</dbReference>
<evidence type="ECO:0000256" key="2">
    <source>
        <dbReference type="ARBA" id="ARBA00022723"/>
    </source>
</evidence>
<protein>
    <recommendedName>
        <fullName evidence="7">MPN domain-containing protein</fullName>
    </recommendedName>
</protein>
<dbReference type="PROSITE" id="PS01302">
    <property type="entry name" value="UPF0758"/>
    <property type="match status" value="1"/>
</dbReference>
<evidence type="ECO:0000256" key="3">
    <source>
        <dbReference type="ARBA" id="ARBA00022801"/>
    </source>
</evidence>
<dbReference type="GO" id="GO:0006508">
    <property type="term" value="P:proteolysis"/>
    <property type="evidence" value="ECO:0007669"/>
    <property type="project" value="UniProtKB-KW"/>
</dbReference>
<gene>
    <name evidence="8" type="ORF">CO051_00935</name>
</gene>
<sequence length="224" mass="25314">MIMKIKDLPKHLRPREKLIEKSESALTNSELLAILFRTGTTKKNAIELAEYILHKYPMKKLVELDYDTLVEIDGIDAGKACTLLASFELVKRALQKHDTHLPMINSPQDAVDQLTEIRSKKKEYFVALYLNARNQLIHKETISIGTLNASLVHPRDVFEPGVRMNAASIIISHNHPSGDPKPSDPDIRITKQLKEAGEILGIQLQDHLIVTEETYLSMKEEGCL</sequence>
<evidence type="ECO:0000256" key="1">
    <source>
        <dbReference type="ARBA" id="ARBA00022670"/>
    </source>
</evidence>
<dbReference type="Proteomes" id="UP000231383">
    <property type="component" value="Unassembled WGS sequence"/>
</dbReference>
<dbReference type="Pfam" id="PF04002">
    <property type="entry name" value="RadC"/>
    <property type="match status" value="1"/>
</dbReference>
<dbReference type="GO" id="GO:0046872">
    <property type="term" value="F:metal ion binding"/>
    <property type="evidence" value="ECO:0007669"/>
    <property type="project" value="UniProtKB-KW"/>
</dbReference>
<comment type="caution">
    <text evidence="8">The sequence shown here is derived from an EMBL/GenBank/DDBJ whole genome shotgun (WGS) entry which is preliminary data.</text>
</comment>
<dbReference type="GO" id="GO:0008237">
    <property type="term" value="F:metallopeptidase activity"/>
    <property type="evidence" value="ECO:0007669"/>
    <property type="project" value="UniProtKB-KW"/>
</dbReference>
<dbReference type="Pfam" id="PF20582">
    <property type="entry name" value="UPF0758_N"/>
    <property type="match status" value="1"/>
</dbReference>
<comment type="similarity">
    <text evidence="6">Belongs to the UPF0758 family.</text>
</comment>
<keyword evidence="2" id="KW-0479">Metal-binding</keyword>
<dbReference type="NCBIfam" id="NF000642">
    <property type="entry name" value="PRK00024.1"/>
    <property type="match status" value="1"/>
</dbReference>
<accession>A0A2M8F3K0</accession>
<dbReference type="CDD" id="cd08071">
    <property type="entry name" value="MPN_DUF2466"/>
    <property type="match status" value="1"/>
</dbReference>
<evidence type="ECO:0000313" key="8">
    <source>
        <dbReference type="EMBL" id="PJC33855.1"/>
    </source>
</evidence>
<dbReference type="PANTHER" id="PTHR30471">
    <property type="entry name" value="DNA REPAIR PROTEIN RADC"/>
    <property type="match status" value="1"/>
</dbReference>
<dbReference type="InterPro" id="IPR020891">
    <property type="entry name" value="UPF0758_CS"/>
</dbReference>
<feature type="domain" description="MPN" evidence="7">
    <location>
        <begin position="103"/>
        <end position="224"/>
    </location>
</feature>
<dbReference type="Gene3D" id="3.40.140.10">
    <property type="entry name" value="Cytidine Deaminase, domain 2"/>
    <property type="match status" value="1"/>
</dbReference>
<dbReference type="AlphaFoldDB" id="A0A2M8F3K0"/>
<evidence type="ECO:0000313" key="9">
    <source>
        <dbReference type="Proteomes" id="UP000231383"/>
    </source>
</evidence>
<keyword evidence="1" id="KW-0645">Protease</keyword>
<keyword evidence="3" id="KW-0378">Hydrolase</keyword>
<dbReference type="InterPro" id="IPR037518">
    <property type="entry name" value="MPN"/>
</dbReference>
<evidence type="ECO:0000259" key="7">
    <source>
        <dbReference type="PROSITE" id="PS50249"/>
    </source>
</evidence>
<proteinExistence type="inferred from homology"/>
<dbReference type="InterPro" id="IPR025657">
    <property type="entry name" value="RadC_JAB"/>
</dbReference>
<keyword evidence="4" id="KW-0862">Zinc</keyword>
<dbReference type="InterPro" id="IPR046778">
    <property type="entry name" value="UPF0758_N"/>
</dbReference>
<evidence type="ECO:0000256" key="4">
    <source>
        <dbReference type="ARBA" id="ARBA00022833"/>
    </source>
</evidence>
<dbReference type="PANTHER" id="PTHR30471:SF3">
    <property type="entry name" value="UPF0758 PROTEIN YEES-RELATED"/>
    <property type="match status" value="1"/>
</dbReference>